<dbReference type="Pfam" id="PF00327">
    <property type="entry name" value="Ribosomal_L30"/>
    <property type="match status" value="1"/>
</dbReference>
<dbReference type="InterPro" id="IPR018038">
    <property type="entry name" value="Ribosomal_uL30_CS"/>
</dbReference>
<dbReference type="InterPro" id="IPR036919">
    <property type="entry name" value="Ribo_uL30_ferredoxin-like_sf"/>
</dbReference>
<dbReference type="InterPro" id="IPR035808">
    <property type="entry name" value="Ribosomal_uL30_euk_arc"/>
</dbReference>
<evidence type="ECO:0000313" key="10">
    <source>
        <dbReference type="Proteomes" id="UP001165289"/>
    </source>
</evidence>
<dbReference type="SUPFAM" id="SSF55129">
    <property type="entry name" value="Ribosomal protein L30p/L7e"/>
    <property type="match status" value="1"/>
</dbReference>
<feature type="region of interest" description="Disordered" evidence="6">
    <location>
        <begin position="1"/>
        <end position="28"/>
    </location>
</feature>
<keyword evidence="3" id="KW-0687">Ribonucleoprotein</keyword>
<dbReference type="GO" id="GO:0003723">
    <property type="term" value="F:RNA binding"/>
    <property type="evidence" value="ECO:0007669"/>
    <property type="project" value="InterPro"/>
</dbReference>
<evidence type="ECO:0000259" key="7">
    <source>
        <dbReference type="Pfam" id="PF00327"/>
    </source>
</evidence>
<feature type="domain" description="Large ribosomal subunit protein uL30 N-terminal eukaryotes" evidence="8">
    <location>
        <begin position="29"/>
        <end position="99"/>
    </location>
</feature>
<evidence type="ECO:0000256" key="4">
    <source>
        <dbReference type="ARBA" id="ARBA00040575"/>
    </source>
</evidence>
<dbReference type="AlphaFoldDB" id="A0AAV7KGI5"/>
<keyword evidence="10" id="KW-1185">Reference proteome</keyword>
<comment type="similarity">
    <text evidence="1">Belongs to the universal ribosomal protein uL30 family.</text>
</comment>
<dbReference type="InterPro" id="IPR012988">
    <property type="entry name" value="Ribosomal_uL30_N_euk"/>
</dbReference>
<proteinExistence type="inferred from homology"/>
<dbReference type="Proteomes" id="UP001165289">
    <property type="component" value="Unassembled WGS sequence"/>
</dbReference>
<evidence type="ECO:0000313" key="9">
    <source>
        <dbReference type="EMBL" id="KAI6660403.1"/>
    </source>
</evidence>
<gene>
    <name evidence="9" type="ORF">LOD99_13989</name>
</gene>
<protein>
    <recommendedName>
        <fullName evidence="4">Large ribosomal subunit protein uL30</fullName>
    </recommendedName>
    <alternativeName>
        <fullName evidence="5">60S ribosomal protein L7</fullName>
    </alternativeName>
</protein>
<evidence type="ECO:0000256" key="2">
    <source>
        <dbReference type="ARBA" id="ARBA00022980"/>
    </source>
</evidence>
<dbReference type="Pfam" id="PF08079">
    <property type="entry name" value="Ribosomal_L30_N"/>
    <property type="match status" value="1"/>
</dbReference>
<dbReference type="CDD" id="cd01657">
    <property type="entry name" value="Ribosomal_L7_archeal_euk"/>
    <property type="match status" value="1"/>
</dbReference>
<dbReference type="InterPro" id="IPR005998">
    <property type="entry name" value="Ribosomal_uL30_euk"/>
</dbReference>
<dbReference type="PANTHER" id="PTHR11524:SF16">
    <property type="entry name" value="LARGE RIBOSOMAL SUBUNIT PROTEIN UL30"/>
    <property type="match status" value="1"/>
</dbReference>
<dbReference type="PANTHER" id="PTHR11524">
    <property type="entry name" value="60S RIBOSOMAL PROTEIN L7"/>
    <property type="match status" value="1"/>
</dbReference>
<dbReference type="Gene3D" id="3.30.1390.20">
    <property type="entry name" value="Ribosomal protein L30, ferredoxin-like fold domain"/>
    <property type="match status" value="2"/>
</dbReference>
<accession>A0AAV7KGI5</accession>
<feature type="compositionally biased region" description="Low complexity" evidence="6">
    <location>
        <begin position="9"/>
        <end position="18"/>
    </location>
</feature>
<dbReference type="GO" id="GO:0022625">
    <property type="term" value="C:cytosolic large ribosomal subunit"/>
    <property type="evidence" value="ECO:0007669"/>
    <property type="project" value="TreeGrafter"/>
</dbReference>
<dbReference type="EMBL" id="JAKMXF010000033">
    <property type="protein sequence ID" value="KAI6660403.1"/>
    <property type="molecule type" value="Genomic_DNA"/>
</dbReference>
<dbReference type="PROSITE" id="PS00634">
    <property type="entry name" value="RIBOSOMAL_L30"/>
    <property type="match status" value="1"/>
</dbReference>
<dbReference type="InterPro" id="IPR016082">
    <property type="entry name" value="Ribosomal_uL30_ferredoxin-like"/>
</dbReference>
<evidence type="ECO:0000256" key="1">
    <source>
        <dbReference type="ARBA" id="ARBA00007594"/>
    </source>
</evidence>
<dbReference type="GO" id="GO:0000463">
    <property type="term" value="P:maturation of LSU-rRNA from tricistronic rRNA transcript (SSU-rRNA, 5.8S rRNA, LSU-rRNA)"/>
    <property type="evidence" value="ECO:0007669"/>
    <property type="project" value="TreeGrafter"/>
</dbReference>
<feature type="domain" description="Large ribosomal subunit protein uL30-like ferredoxin-like fold" evidence="7">
    <location>
        <begin position="105"/>
        <end position="155"/>
    </location>
</feature>
<dbReference type="FunFam" id="3.30.1390.20:FF:000002">
    <property type="entry name" value="60S ribosomal protein L7"/>
    <property type="match status" value="1"/>
</dbReference>
<dbReference type="InterPro" id="IPR039699">
    <property type="entry name" value="Ribosomal_uL30"/>
</dbReference>
<dbReference type="GO" id="GO:0003735">
    <property type="term" value="F:structural constituent of ribosome"/>
    <property type="evidence" value="ECO:0007669"/>
    <property type="project" value="TreeGrafter"/>
</dbReference>
<dbReference type="FunFam" id="3.30.1390.20:FF:000003">
    <property type="entry name" value="60S ribosomal protein L7"/>
    <property type="match status" value="1"/>
</dbReference>
<evidence type="ECO:0000256" key="3">
    <source>
        <dbReference type="ARBA" id="ARBA00023274"/>
    </source>
</evidence>
<comment type="caution">
    <text evidence="9">The sequence shown here is derived from an EMBL/GenBank/DDBJ whole genome shotgun (WGS) entry which is preliminary data.</text>
</comment>
<name>A0AAV7KGI5_9METZ</name>
<dbReference type="NCBIfam" id="TIGR01310">
    <property type="entry name" value="uL30_euk"/>
    <property type="match status" value="1"/>
</dbReference>
<reference evidence="9 10" key="1">
    <citation type="journal article" date="2023" name="BMC Biol.">
        <title>The compact genome of the sponge Oopsacas minuta (Hexactinellida) is lacking key metazoan core genes.</title>
        <authorList>
            <person name="Santini S."/>
            <person name="Schenkelaars Q."/>
            <person name="Jourda C."/>
            <person name="Duchesne M."/>
            <person name="Belahbib H."/>
            <person name="Rocher C."/>
            <person name="Selva M."/>
            <person name="Riesgo A."/>
            <person name="Vervoort M."/>
            <person name="Leys S.P."/>
            <person name="Kodjabachian L."/>
            <person name="Le Bivic A."/>
            <person name="Borchiellini C."/>
            <person name="Claverie J.M."/>
            <person name="Renard E."/>
        </authorList>
    </citation>
    <scope>NUCLEOTIDE SEQUENCE [LARGE SCALE GENOMIC DNA]</scope>
    <source>
        <strain evidence="9">SPO-2</strain>
    </source>
</reference>
<keyword evidence="2" id="KW-0689">Ribosomal protein</keyword>
<evidence type="ECO:0000256" key="5">
    <source>
        <dbReference type="ARBA" id="ARBA00041271"/>
    </source>
</evidence>
<evidence type="ECO:0000259" key="8">
    <source>
        <dbReference type="Pfam" id="PF08079"/>
    </source>
</evidence>
<evidence type="ECO:0000256" key="6">
    <source>
        <dbReference type="SAM" id="MobiDB-lite"/>
    </source>
</evidence>
<organism evidence="9 10">
    <name type="scientific">Oopsacas minuta</name>
    <dbReference type="NCBI Taxonomy" id="111878"/>
    <lineage>
        <taxon>Eukaryota</taxon>
        <taxon>Metazoa</taxon>
        <taxon>Porifera</taxon>
        <taxon>Hexactinellida</taxon>
        <taxon>Hexasterophora</taxon>
        <taxon>Lyssacinosida</taxon>
        <taxon>Leucopsacidae</taxon>
        <taxon>Oopsacas</taxon>
    </lineage>
</organism>
<sequence>MADKEKEIAPAAEKTPPAKTEKKKRVPKVPESILKKRKTLKRITDARKKAKTIGRKKGIVRRKVIFKRAEAYVREYRKREKDEIRLRRLAKKQGNFYVQDEPKLAFVIRIRGINGVSPQVRKILQLLRLRQINNGVFIRINKATHNMLRLVEPYIAWGYPNLKSVRELIYKRGFGKIHGQRIALTNNGLIRNSLGSKGIICMEDLIHQIFTVGPHFKRTSNFLWPFKLSHPKGGMSKKGTHFVEGGDYGNREQYINNMIRRMN</sequence>